<dbReference type="RefSeq" id="XP_002780407.1">
    <property type="nucleotide sequence ID" value="XM_002780361.1"/>
</dbReference>
<dbReference type="Proteomes" id="UP000007800">
    <property type="component" value="Unassembled WGS sequence"/>
</dbReference>
<reference evidence="1 2" key="1">
    <citation type="submission" date="2008-07" db="EMBL/GenBank/DDBJ databases">
        <authorList>
            <person name="El-Sayed N."/>
            <person name="Caler E."/>
            <person name="Inman J."/>
            <person name="Amedeo P."/>
            <person name="Hass B."/>
            <person name="Wortman J."/>
        </authorList>
    </citation>
    <scope>NUCLEOTIDE SEQUENCE [LARGE SCALE GENOMIC DNA]</scope>
    <source>
        <strain evidence="2">ATCC 50983 / TXsc</strain>
    </source>
</reference>
<organism evidence="2">
    <name type="scientific">Perkinsus marinus (strain ATCC 50983 / TXsc)</name>
    <dbReference type="NCBI Taxonomy" id="423536"/>
    <lineage>
        <taxon>Eukaryota</taxon>
        <taxon>Sar</taxon>
        <taxon>Alveolata</taxon>
        <taxon>Perkinsozoa</taxon>
        <taxon>Perkinsea</taxon>
        <taxon>Perkinsida</taxon>
        <taxon>Perkinsidae</taxon>
        <taxon>Perkinsus</taxon>
    </lineage>
</organism>
<dbReference type="AlphaFoldDB" id="C5KTM3"/>
<evidence type="ECO:0000313" key="1">
    <source>
        <dbReference type="EMBL" id="EER12202.1"/>
    </source>
</evidence>
<dbReference type="EMBL" id="GG676169">
    <property type="protein sequence ID" value="EER12202.1"/>
    <property type="molecule type" value="Genomic_DNA"/>
</dbReference>
<dbReference type="InParanoid" id="C5KTM3"/>
<accession>C5KTM3</accession>
<dbReference type="GeneID" id="9061279"/>
<protein>
    <submittedName>
        <fullName evidence="1">Uncharacterized protein</fullName>
    </submittedName>
</protein>
<keyword evidence="2" id="KW-1185">Reference proteome</keyword>
<gene>
    <name evidence="1" type="ORF">Pmar_PMAR016602</name>
</gene>
<proteinExistence type="predicted"/>
<name>C5KTM3_PERM5</name>
<evidence type="ECO:0000313" key="2">
    <source>
        <dbReference type="Proteomes" id="UP000007800"/>
    </source>
</evidence>
<sequence length="102" mass="11747">MSTSILLEDFARCNLLHVISVPESSAMSAHPRRAEWPLYSSISLYRSRDYLCYTIVVSYQQITRDFIFLFDSSCILPVSLPSRKSRRAYVTVLAEAHWDSPI</sequence>